<keyword evidence="4" id="KW-0963">Cytoplasm</keyword>
<dbReference type="GO" id="GO:0000209">
    <property type="term" value="P:protein polyubiquitination"/>
    <property type="evidence" value="ECO:0007669"/>
    <property type="project" value="InterPro"/>
</dbReference>
<dbReference type="GO" id="GO:0005737">
    <property type="term" value="C:cytoplasm"/>
    <property type="evidence" value="ECO:0007669"/>
    <property type="project" value="UniProtKB-SubCell"/>
</dbReference>
<sequence>MANSLRRNSFSEIPLITSHCRRCQLDIESDPQCNGRTRILCPFCGEFLIRPNLPNIQQLKQDIQRRTRDDNINNGLSLRSRFSRTFNRIILRRQNIINNNGTTINHRRDKNITNVKLPSIENKQQANEKTSKENLTSLSLPIIATTAPISSIDIYDCESFKRLINDESPDNDKIFAFFSMFYSNFVYMIESLTLNDNTKQINWKYLEIIHEYIIKNTDTISRLVLKTIASCCIREVRFCFSNHNQQFSSSEYTFKGYTILILAPVFDDSSNNHIFAHVLRRIAHFVDHEHQEIVSLLQTLPVDMFRSTVHRLQTFVAINLFPSRLNNSTSTFVNGWWIPCAIRTLALFNVANERLNRNLMNYNEFIIDLLDDIDIEFEYHLWLKRSTGLNGRIIPLAEMAIDSLNYIDGERDYVEWKQRKSRGIIGGFTFCQYPFVLSINAKRTILKRDSEQQMIINARRSMIQKFQNKQTPNLNMLFLNLYIRRSHLVLDSLTEVTKKRDDLKKKLRVTFVGEHGLDMGGLTKEWFLLLLRDIFLPDYGMFVFYELSGVFWFNGTSTDNIREYNLVGILMGLAVYNAIILDIRFPLVCYKKLLTPAFITEHMTNLSKTKVGIIKPTLADFRTIRPDIANSLQYLLDYDGNVEEDFGLTFEVSVAQYDTSIICPLKENGSKINVTNENRNEYVELLIDFYINKHISKQFEAFYYGFHSVCSSNALLLLVPEELEMLICGMEQCNLSSLAKITKYENCDPNEDFIKWFWQVVEEMSSDKQRRLLLFVTGSDRMPIGGLSEMTFKIAKISSNKCNINDLLPMSHTCFNQLLLPPYSTCEILKEKLFLAIENCEGFGIE</sequence>
<keyword evidence="8" id="KW-0472">Membrane</keyword>
<dbReference type="EC" id="2.3.2.26" evidence="3"/>
<keyword evidence="8" id="KW-0812">Transmembrane</keyword>
<name>A0A814B2H5_9BILA</name>
<evidence type="ECO:0000256" key="1">
    <source>
        <dbReference type="ARBA" id="ARBA00000885"/>
    </source>
</evidence>
<dbReference type="Proteomes" id="UP000663882">
    <property type="component" value="Unassembled WGS sequence"/>
</dbReference>
<dbReference type="EMBL" id="CAJOAX010000389">
    <property type="protein sequence ID" value="CAF3580544.1"/>
    <property type="molecule type" value="Genomic_DNA"/>
</dbReference>
<evidence type="ECO:0000313" key="11">
    <source>
        <dbReference type="EMBL" id="CAF3580544.1"/>
    </source>
</evidence>
<dbReference type="OrthoDB" id="5981550at2759"/>
<dbReference type="Pfam" id="PF00632">
    <property type="entry name" value="HECT"/>
    <property type="match status" value="1"/>
</dbReference>
<dbReference type="Proteomes" id="UP000663823">
    <property type="component" value="Unassembled WGS sequence"/>
</dbReference>
<dbReference type="InterPro" id="IPR035983">
    <property type="entry name" value="Hect_E3_ubiquitin_ligase"/>
</dbReference>
<dbReference type="InterPro" id="IPR044611">
    <property type="entry name" value="E3A/B/C-like"/>
</dbReference>
<accession>A0A814B2H5</accession>
<dbReference type="InterPro" id="IPR000569">
    <property type="entry name" value="HECT_dom"/>
</dbReference>
<comment type="caution">
    <text evidence="10">The sequence shown here is derived from an EMBL/GenBank/DDBJ whole genome shotgun (WGS) entry which is preliminary data.</text>
</comment>
<evidence type="ECO:0000256" key="2">
    <source>
        <dbReference type="ARBA" id="ARBA00004496"/>
    </source>
</evidence>
<dbReference type="Gene3D" id="3.30.2410.10">
    <property type="entry name" value="Hect, E3 ligase catalytic domain"/>
    <property type="match status" value="1"/>
</dbReference>
<organism evidence="10 12">
    <name type="scientific">Rotaria sordida</name>
    <dbReference type="NCBI Taxonomy" id="392033"/>
    <lineage>
        <taxon>Eukaryota</taxon>
        <taxon>Metazoa</taxon>
        <taxon>Spiralia</taxon>
        <taxon>Gnathifera</taxon>
        <taxon>Rotifera</taxon>
        <taxon>Eurotatoria</taxon>
        <taxon>Bdelloidea</taxon>
        <taxon>Philodinida</taxon>
        <taxon>Philodinidae</taxon>
        <taxon>Rotaria</taxon>
    </lineage>
</organism>
<dbReference type="PANTHER" id="PTHR45700">
    <property type="entry name" value="UBIQUITIN-PROTEIN LIGASE E3C"/>
    <property type="match status" value="1"/>
</dbReference>
<evidence type="ECO:0000256" key="3">
    <source>
        <dbReference type="ARBA" id="ARBA00012485"/>
    </source>
</evidence>
<dbReference type="PROSITE" id="PS50237">
    <property type="entry name" value="HECT"/>
    <property type="match status" value="1"/>
</dbReference>
<dbReference type="Gene3D" id="3.90.1750.10">
    <property type="entry name" value="Hect, E3 ligase catalytic domains"/>
    <property type="match status" value="1"/>
</dbReference>
<evidence type="ECO:0000256" key="5">
    <source>
        <dbReference type="ARBA" id="ARBA00022679"/>
    </source>
</evidence>
<dbReference type="GO" id="GO:0061630">
    <property type="term" value="F:ubiquitin protein ligase activity"/>
    <property type="evidence" value="ECO:0007669"/>
    <property type="project" value="UniProtKB-EC"/>
</dbReference>
<dbReference type="EMBL" id="CAJNOO010000364">
    <property type="protein sequence ID" value="CAF0920109.1"/>
    <property type="molecule type" value="Genomic_DNA"/>
</dbReference>
<feature type="active site" description="Glycyl thioester intermediate" evidence="7">
    <location>
        <position position="814"/>
    </location>
</feature>
<evidence type="ECO:0000256" key="7">
    <source>
        <dbReference type="PROSITE-ProRule" id="PRU00104"/>
    </source>
</evidence>
<feature type="transmembrane region" description="Helical" evidence="8">
    <location>
        <begin position="564"/>
        <end position="583"/>
    </location>
</feature>
<gene>
    <name evidence="11" type="ORF">OTI717_LOCUS5784</name>
    <name evidence="10" type="ORF">RFH988_LOCUS9946</name>
</gene>
<comment type="subcellular location">
    <subcellularLocation>
        <location evidence="2">Cytoplasm</location>
    </subcellularLocation>
</comment>
<dbReference type="AlphaFoldDB" id="A0A814B2H5"/>
<dbReference type="SMART" id="SM00119">
    <property type="entry name" value="HECTc"/>
    <property type="match status" value="1"/>
</dbReference>
<proteinExistence type="predicted"/>
<evidence type="ECO:0000256" key="4">
    <source>
        <dbReference type="ARBA" id="ARBA00022490"/>
    </source>
</evidence>
<evidence type="ECO:0000313" key="10">
    <source>
        <dbReference type="EMBL" id="CAF0920109.1"/>
    </source>
</evidence>
<reference evidence="10" key="1">
    <citation type="submission" date="2021-02" db="EMBL/GenBank/DDBJ databases">
        <authorList>
            <person name="Nowell W R."/>
        </authorList>
    </citation>
    <scope>NUCLEOTIDE SEQUENCE</scope>
</reference>
<evidence type="ECO:0000259" key="9">
    <source>
        <dbReference type="PROSITE" id="PS50237"/>
    </source>
</evidence>
<keyword evidence="5" id="KW-0808">Transferase</keyword>
<dbReference type="PANTHER" id="PTHR45700:SF9">
    <property type="entry name" value="HECT-TYPE E3 UBIQUITIN TRANSFERASE"/>
    <property type="match status" value="1"/>
</dbReference>
<dbReference type="FunFam" id="3.30.2160.10:FF:000004">
    <property type="entry name" value="probable E3 ubiquitin-protein ligase HERC4 isoform X1"/>
    <property type="match status" value="1"/>
</dbReference>
<comment type="catalytic activity">
    <reaction evidence="1">
        <text>S-ubiquitinyl-[E2 ubiquitin-conjugating enzyme]-L-cysteine + [acceptor protein]-L-lysine = [E2 ubiquitin-conjugating enzyme]-L-cysteine + N(6)-ubiquitinyl-[acceptor protein]-L-lysine.</text>
        <dbReference type="EC" id="2.3.2.26"/>
    </reaction>
</comment>
<keyword evidence="8" id="KW-1133">Transmembrane helix</keyword>
<evidence type="ECO:0000313" key="12">
    <source>
        <dbReference type="Proteomes" id="UP000663882"/>
    </source>
</evidence>
<dbReference type="SUPFAM" id="SSF56204">
    <property type="entry name" value="Hect, E3 ligase catalytic domain"/>
    <property type="match status" value="1"/>
</dbReference>
<evidence type="ECO:0000256" key="8">
    <source>
        <dbReference type="SAM" id="Phobius"/>
    </source>
</evidence>
<protein>
    <recommendedName>
        <fullName evidence="3">HECT-type E3 ubiquitin transferase</fullName>
        <ecNumber evidence="3">2.3.2.26</ecNumber>
    </recommendedName>
</protein>
<dbReference type="Gene3D" id="3.30.2160.10">
    <property type="entry name" value="Hect, E3 ligase catalytic domain"/>
    <property type="match status" value="1"/>
</dbReference>
<keyword evidence="6 7" id="KW-0833">Ubl conjugation pathway</keyword>
<dbReference type="CDD" id="cd00078">
    <property type="entry name" value="HECTc"/>
    <property type="match status" value="1"/>
</dbReference>
<dbReference type="FunFam" id="3.30.2410.10:FF:000003">
    <property type="entry name" value="probable E3 ubiquitin-protein ligase HERC4 isoform X1"/>
    <property type="match status" value="1"/>
</dbReference>
<feature type="domain" description="HECT" evidence="9">
    <location>
        <begin position="499"/>
        <end position="846"/>
    </location>
</feature>
<evidence type="ECO:0000256" key="6">
    <source>
        <dbReference type="ARBA" id="ARBA00022786"/>
    </source>
</evidence>